<keyword evidence="2" id="KW-1133">Transmembrane helix</keyword>
<feature type="region of interest" description="Disordered" evidence="1">
    <location>
        <begin position="1"/>
        <end position="97"/>
    </location>
</feature>
<dbReference type="Proteomes" id="UP000199152">
    <property type="component" value="Unassembled WGS sequence"/>
</dbReference>
<feature type="transmembrane region" description="Helical" evidence="2">
    <location>
        <begin position="268"/>
        <end position="301"/>
    </location>
</feature>
<protein>
    <recommendedName>
        <fullName evidence="5">TrbL/VirB6 plasmid conjugal transfer protein</fullName>
    </recommendedName>
</protein>
<keyword evidence="2" id="KW-0812">Transmembrane</keyword>
<feature type="compositionally biased region" description="Pro residues" evidence="1">
    <location>
        <begin position="1"/>
        <end position="17"/>
    </location>
</feature>
<evidence type="ECO:0000256" key="1">
    <source>
        <dbReference type="SAM" id="MobiDB-lite"/>
    </source>
</evidence>
<dbReference type="OrthoDB" id="3694109at2"/>
<dbReference type="EMBL" id="FOSW01000008">
    <property type="protein sequence ID" value="SFL26993.1"/>
    <property type="molecule type" value="Genomic_DNA"/>
</dbReference>
<feature type="region of interest" description="Disordered" evidence="1">
    <location>
        <begin position="465"/>
        <end position="503"/>
    </location>
</feature>
<evidence type="ECO:0000313" key="4">
    <source>
        <dbReference type="Proteomes" id="UP000199152"/>
    </source>
</evidence>
<keyword evidence="2" id="KW-0472">Membrane</keyword>
<feature type="transmembrane region" description="Helical" evidence="2">
    <location>
        <begin position="177"/>
        <end position="198"/>
    </location>
</feature>
<proteinExistence type="predicted"/>
<gene>
    <name evidence="3" type="ORF">SAMN04488085_108231</name>
</gene>
<evidence type="ECO:0000313" key="3">
    <source>
        <dbReference type="EMBL" id="SFL26993.1"/>
    </source>
</evidence>
<dbReference type="RefSeq" id="WP_091325895.1">
    <property type="nucleotide sequence ID" value="NZ_FOSW01000008.1"/>
</dbReference>
<reference evidence="3 4" key="1">
    <citation type="submission" date="2016-10" db="EMBL/GenBank/DDBJ databases">
        <authorList>
            <person name="de Groot N.N."/>
        </authorList>
    </citation>
    <scope>NUCLEOTIDE SEQUENCE [LARGE SCALE GENOMIC DNA]</scope>
    <source>
        <strain evidence="3 4">DSM 45317</strain>
    </source>
</reference>
<evidence type="ECO:0008006" key="5">
    <source>
        <dbReference type="Google" id="ProtNLM"/>
    </source>
</evidence>
<accession>A0A1I4GBS8</accession>
<feature type="transmembrane region" description="Helical" evidence="2">
    <location>
        <begin position="351"/>
        <end position="374"/>
    </location>
</feature>
<feature type="transmembrane region" description="Helical" evidence="2">
    <location>
        <begin position="210"/>
        <end position="233"/>
    </location>
</feature>
<feature type="transmembrane region" description="Helical" evidence="2">
    <location>
        <begin position="321"/>
        <end position="345"/>
    </location>
</feature>
<dbReference type="AlphaFoldDB" id="A0A1I4GBS8"/>
<name>A0A1I4GBS8_9ACTN</name>
<feature type="compositionally biased region" description="Gly residues" evidence="1">
    <location>
        <begin position="61"/>
        <end position="76"/>
    </location>
</feature>
<dbReference type="STRING" id="504800.SAMN04488085_108231"/>
<sequence length="503" mass="49966">MSEPPPPASDPPPPPPTSEVLPQDGVPELTPEETAQILQDDRIAAAALPGGSGPDDPGPDDPGGSGGPDDQGGPDLGGPDLDGPITGSVDISDPDVPDLAEAFLDPAIPAAGTGVLDNSEGGNPLGDLAREIVEAAGDALAAVARLWADPPSPGIGTVGPDGVATPSEAVGLLTGSLAWYTGAMAVVAVLIAAGRMVWQQRSQPLADLLRGLGTLVLVSGAGLTGVMLLVSAADAFSVWILERATGDVEGGLTELLALQQSDDMSVVLTILLGATVLVGAVLQVVLLVARGVVLVVLAGVLPLTASATNTDTGRAVFVRTLTWLVAFALYQPAAALVYATAFLLAPAPADAPLVAALSGVTFLGLAIAALPVLLRVLRPAVRTAASAGRMRVVTGGLPTGARAVVPVTVAPGGATSGSGGASPIRVPSARAAGSRPAAVVFVRNTAQPGAVLPGIDPDTLLEAGTVPVTGPVQDGRRLRVAAPRPAADDRALPTPRTDGEDLS</sequence>
<dbReference type="InParanoid" id="A0A1I4GBS8"/>
<keyword evidence="4" id="KW-1185">Reference proteome</keyword>
<organism evidence="3 4">
    <name type="scientific">Geodermatophilus ruber</name>
    <dbReference type="NCBI Taxonomy" id="504800"/>
    <lineage>
        <taxon>Bacteria</taxon>
        <taxon>Bacillati</taxon>
        <taxon>Actinomycetota</taxon>
        <taxon>Actinomycetes</taxon>
        <taxon>Geodermatophilales</taxon>
        <taxon>Geodermatophilaceae</taxon>
        <taxon>Geodermatophilus</taxon>
    </lineage>
</organism>
<evidence type="ECO:0000256" key="2">
    <source>
        <dbReference type="SAM" id="Phobius"/>
    </source>
</evidence>